<evidence type="ECO:0000313" key="2">
    <source>
        <dbReference type="EMBL" id="KAF0766323.1"/>
    </source>
</evidence>
<reference evidence="2 3" key="1">
    <citation type="submission" date="2019-08" db="EMBL/GenBank/DDBJ databases">
        <title>Whole genome of Aphis craccivora.</title>
        <authorList>
            <person name="Voronova N.V."/>
            <person name="Shulinski R.S."/>
            <person name="Bandarenka Y.V."/>
            <person name="Zhorov D.G."/>
            <person name="Warner D."/>
        </authorList>
    </citation>
    <scope>NUCLEOTIDE SEQUENCE [LARGE SCALE GENOMIC DNA]</scope>
    <source>
        <strain evidence="2">180601</strain>
        <tissue evidence="2">Whole Body</tissue>
    </source>
</reference>
<evidence type="ECO:0000313" key="3">
    <source>
        <dbReference type="Proteomes" id="UP000478052"/>
    </source>
</evidence>
<sequence>MHDYHRGRIITVLDVLSYRRSITDQFINKLCSSSCETPSIITRAVDRPRKNLLANTPNGRAPLENQNSEQVRARAQHDPLRDIDKPSLPLSCNDDKK</sequence>
<gene>
    <name evidence="2" type="ORF">FWK35_00011316</name>
</gene>
<feature type="compositionally biased region" description="Basic and acidic residues" evidence="1">
    <location>
        <begin position="71"/>
        <end position="85"/>
    </location>
</feature>
<dbReference type="AlphaFoldDB" id="A0A6G0Z6E3"/>
<keyword evidence="3" id="KW-1185">Reference proteome</keyword>
<comment type="caution">
    <text evidence="2">The sequence shown here is derived from an EMBL/GenBank/DDBJ whole genome shotgun (WGS) entry which is preliminary data.</text>
</comment>
<protein>
    <submittedName>
        <fullName evidence="2">Uncharacterized protein</fullName>
    </submittedName>
</protein>
<organism evidence="2 3">
    <name type="scientific">Aphis craccivora</name>
    <name type="common">Cowpea aphid</name>
    <dbReference type="NCBI Taxonomy" id="307492"/>
    <lineage>
        <taxon>Eukaryota</taxon>
        <taxon>Metazoa</taxon>
        <taxon>Ecdysozoa</taxon>
        <taxon>Arthropoda</taxon>
        <taxon>Hexapoda</taxon>
        <taxon>Insecta</taxon>
        <taxon>Pterygota</taxon>
        <taxon>Neoptera</taxon>
        <taxon>Paraneoptera</taxon>
        <taxon>Hemiptera</taxon>
        <taxon>Sternorrhyncha</taxon>
        <taxon>Aphidomorpha</taxon>
        <taxon>Aphidoidea</taxon>
        <taxon>Aphididae</taxon>
        <taxon>Aphidini</taxon>
        <taxon>Aphis</taxon>
        <taxon>Aphis</taxon>
    </lineage>
</organism>
<feature type="region of interest" description="Disordered" evidence="1">
    <location>
        <begin position="48"/>
        <end position="97"/>
    </location>
</feature>
<dbReference type="EMBL" id="VUJU01001218">
    <property type="protein sequence ID" value="KAF0766323.1"/>
    <property type="molecule type" value="Genomic_DNA"/>
</dbReference>
<dbReference type="Proteomes" id="UP000478052">
    <property type="component" value="Unassembled WGS sequence"/>
</dbReference>
<evidence type="ECO:0000256" key="1">
    <source>
        <dbReference type="SAM" id="MobiDB-lite"/>
    </source>
</evidence>
<proteinExistence type="predicted"/>
<accession>A0A6G0Z6E3</accession>
<feature type="compositionally biased region" description="Polar residues" evidence="1">
    <location>
        <begin position="53"/>
        <end position="70"/>
    </location>
</feature>
<name>A0A6G0Z6E3_APHCR</name>